<dbReference type="Pfam" id="PF01257">
    <property type="entry name" value="2Fe-2S_thioredx"/>
    <property type="match status" value="1"/>
</dbReference>
<dbReference type="InterPro" id="IPR042128">
    <property type="entry name" value="NuoE_dom"/>
</dbReference>
<dbReference type="InterPro" id="IPR002023">
    <property type="entry name" value="NuoE-like"/>
</dbReference>
<proteinExistence type="inferred from homology"/>
<evidence type="ECO:0000256" key="5">
    <source>
        <dbReference type="ARBA" id="ARBA00023014"/>
    </source>
</evidence>
<dbReference type="Gene3D" id="3.40.30.10">
    <property type="entry name" value="Glutaredoxin"/>
    <property type="match status" value="1"/>
</dbReference>
<dbReference type="Gene3D" id="1.10.10.1590">
    <property type="entry name" value="NADH-quinone oxidoreductase subunit E"/>
    <property type="match status" value="1"/>
</dbReference>
<organism evidence="8">
    <name type="scientific">Baileyella intestinalis</name>
    <dbReference type="NCBI Taxonomy" id="2606709"/>
    <lineage>
        <taxon>Bacteria</taxon>
        <taxon>Bacillati</taxon>
        <taxon>Bacillota</taxon>
        <taxon>Clostridia</taxon>
        <taxon>Peptostreptococcales</taxon>
        <taxon>Anaerovoracaceae</taxon>
        <taxon>Baileyella</taxon>
    </lineage>
</organism>
<dbReference type="PIRSF" id="PIRSF000216">
    <property type="entry name" value="NADH_DH_24kDa"/>
    <property type="match status" value="1"/>
</dbReference>
<comment type="similarity">
    <text evidence="1">Belongs to the complex I 24 kDa subunit family.</text>
</comment>
<dbReference type="EMBL" id="VUNB01000001">
    <property type="protein sequence ID" value="MST68236.1"/>
    <property type="molecule type" value="Genomic_DNA"/>
</dbReference>
<evidence type="ECO:0000256" key="7">
    <source>
        <dbReference type="PIRSR" id="PIRSR000216-1"/>
    </source>
</evidence>
<reference evidence="8" key="1">
    <citation type="submission" date="2019-09" db="EMBL/GenBank/DDBJ databases">
        <title>In-depth cultivation of the pig gut microbiome towards novel bacterial diversity and tailored functional studies.</title>
        <authorList>
            <person name="Wylensek D."/>
            <person name="Hitch T.C.A."/>
            <person name="Clavel T."/>
        </authorList>
    </citation>
    <scope>NUCLEOTIDE SEQUENCE</scope>
    <source>
        <strain evidence="8">RF-744-FAT-WT-3</strain>
    </source>
</reference>
<dbReference type="FunFam" id="3.40.30.10:FF:000015">
    <property type="entry name" value="NADH-quinone oxidoreductase subunit E"/>
    <property type="match status" value="1"/>
</dbReference>
<dbReference type="GO" id="GO:0046872">
    <property type="term" value="F:metal ion binding"/>
    <property type="evidence" value="ECO:0007669"/>
    <property type="project" value="UniProtKB-KW"/>
</dbReference>
<dbReference type="InterPro" id="IPR028431">
    <property type="entry name" value="NADP_DH_HndA-like"/>
</dbReference>
<dbReference type="InterPro" id="IPR041921">
    <property type="entry name" value="NuoE_N"/>
</dbReference>
<comment type="cofactor">
    <cofactor evidence="7">
        <name>[2Fe-2S] cluster</name>
        <dbReference type="ChEBI" id="CHEBI:190135"/>
    </cofactor>
    <text evidence="7">Binds 1 [2Fe-2S] cluster.</text>
</comment>
<evidence type="ECO:0000313" key="8">
    <source>
        <dbReference type="EMBL" id="MST68236.1"/>
    </source>
</evidence>
<evidence type="ECO:0000256" key="3">
    <source>
        <dbReference type="ARBA" id="ARBA00022723"/>
    </source>
</evidence>
<dbReference type="RefSeq" id="WP_154571707.1">
    <property type="nucleotide sequence ID" value="NZ_JAQDDW010000001.1"/>
</dbReference>
<comment type="caution">
    <text evidence="8">The sequence shown here is derived from an EMBL/GenBank/DDBJ whole genome shotgun (WGS) entry which is preliminary data.</text>
</comment>
<keyword evidence="2 7" id="KW-0001">2Fe-2S</keyword>
<evidence type="ECO:0000256" key="2">
    <source>
        <dbReference type="ARBA" id="ARBA00022714"/>
    </source>
</evidence>
<dbReference type="GO" id="GO:0051537">
    <property type="term" value="F:2 iron, 2 sulfur cluster binding"/>
    <property type="evidence" value="ECO:0007669"/>
    <property type="project" value="UniProtKB-KW"/>
</dbReference>
<feature type="binding site" evidence="7">
    <location>
        <position position="133"/>
    </location>
    <ligand>
        <name>[2Fe-2S] cluster</name>
        <dbReference type="ChEBI" id="CHEBI:190135"/>
    </ligand>
</feature>
<comment type="cofactor">
    <cofactor evidence="6">
        <name>[2Fe-2S] cluster</name>
        <dbReference type="ChEBI" id="CHEBI:190135"/>
    </cofactor>
</comment>
<evidence type="ECO:0000256" key="6">
    <source>
        <dbReference type="ARBA" id="ARBA00034078"/>
    </source>
</evidence>
<evidence type="ECO:0000256" key="1">
    <source>
        <dbReference type="ARBA" id="ARBA00010643"/>
    </source>
</evidence>
<name>A0A6A8MAB2_9FIRM</name>
<keyword evidence="4 7" id="KW-0408">Iron</keyword>
<sequence>MKVSTVPFKGTREQEVKLQKVIEAHKDEKGSLMPIMQKAQDIYGYLPYEVQKMISDGTGIPIEKVYGVASFYAQFTMSPKGENEVSVCLGTACYVKGAADVLDALEKELGIKDGQCTSDGKFSLDTCRCVGACGLAPVFIVNGDVYGKATPDKVHDIIEKYK</sequence>
<feature type="binding site" evidence="7">
    <location>
        <position position="129"/>
    </location>
    <ligand>
        <name>[2Fe-2S] cluster</name>
        <dbReference type="ChEBI" id="CHEBI:190135"/>
    </ligand>
</feature>
<dbReference type="GO" id="GO:0016491">
    <property type="term" value="F:oxidoreductase activity"/>
    <property type="evidence" value="ECO:0007669"/>
    <property type="project" value="InterPro"/>
</dbReference>
<gene>
    <name evidence="8" type="ORF">FYJ66_01255</name>
</gene>
<keyword evidence="3 7" id="KW-0479">Metal-binding</keyword>
<dbReference type="InterPro" id="IPR036249">
    <property type="entry name" value="Thioredoxin-like_sf"/>
</dbReference>
<feature type="binding site" evidence="7">
    <location>
        <position position="93"/>
    </location>
    <ligand>
        <name>[2Fe-2S] cluster</name>
        <dbReference type="ChEBI" id="CHEBI:190135"/>
    </ligand>
</feature>
<protein>
    <submittedName>
        <fullName evidence="8">NAD(P)H-dependent oxidoreductase subunit E</fullName>
    </submittedName>
</protein>
<dbReference type="AlphaFoldDB" id="A0A6A8MAB2"/>
<feature type="binding site" evidence="7">
    <location>
        <position position="88"/>
    </location>
    <ligand>
        <name>[2Fe-2S] cluster</name>
        <dbReference type="ChEBI" id="CHEBI:190135"/>
    </ligand>
</feature>
<dbReference type="PANTHER" id="PTHR43342:SF2">
    <property type="entry name" value="POTENTIAL NAD-REDUCING HYDROGENASE SUBUNIT"/>
    <property type="match status" value="1"/>
</dbReference>
<dbReference type="PANTHER" id="PTHR43342">
    <property type="entry name" value="NADH-QUINONE OXIDOREDUCTASE, E SUBUNIT"/>
    <property type="match status" value="1"/>
</dbReference>
<dbReference type="CDD" id="cd03064">
    <property type="entry name" value="TRX_Fd_NuoE"/>
    <property type="match status" value="1"/>
</dbReference>
<keyword evidence="5 7" id="KW-0411">Iron-sulfur</keyword>
<evidence type="ECO:0000256" key="4">
    <source>
        <dbReference type="ARBA" id="ARBA00023004"/>
    </source>
</evidence>
<dbReference type="SUPFAM" id="SSF52833">
    <property type="entry name" value="Thioredoxin-like"/>
    <property type="match status" value="1"/>
</dbReference>
<accession>A0A6A8MAB2</accession>